<proteinExistence type="predicted"/>
<organism evidence="2 3">
    <name type="scientific">Trinickia dabaoshanensis</name>
    <dbReference type="NCBI Taxonomy" id="564714"/>
    <lineage>
        <taxon>Bacteria</taxon>
        <taxon>Pseudomonadati</taxon>
        <taxon>Pseudomonadota</taxon>
        <taxon>Betaproteobacteria</taxon>
        <taxon>Burkholderiales</taxon>
        <taxon>Burkholderiaceae</taxon>
        <taxon>Trinickia</taxon>
    </lineage>
</organism>
<name>A0A2N7VNU0_9BURK</name>
<sequence>MKTASALELDHLVVAARTLEEGVSFVADTLGVEPVAGGKHAAMGTHNRLLGLWGGAYLEVIAIDPDAERERERGGESAPPSRPRWFALDDPAMRARLELGPYLAHWAARVARPKDLARWQGQYPARIPPVMPMARGDLTWRLTVPADGSFGAGDGIVPTLIQWDTPAHPSARLPETGLALKTLKGRHPRADELRAQLGWLGAAHLIELENAADGAAALTAEIETPAGVRTLA</sequence>
<evidence type="ECO:0000259" key="1">
    <source>
        <dbReference type="Pfam" id="PF13468"/>
    </source>
</evidence>
<dbReference type="Proteomes" id="UP000235616">
    <property type="component" value="Unassembled WGS sequence"/>
</dbReference>
<evidence type="ECO:0000313" key="3">
    <source>
        <dbReference type="Proteomes" id="UP000235616"/>
    </source>
</evidence>
<dbReference type="InterPro" id="IPR025870">
    <property type="entry name" value="Glyoxalase-like_dom"/>
</dbReference>
<dbReference type="AlphaFoldDB" id="A0A2N7VNU0"/>
<evidence type="ECO:0000313" key="2">
    <source>
        <dbReference type="EMBL" id="PMS18831.1"/>
    </source>
</evidence>
<dbReference type="Gene3D" id="3.10.180.10">
    <property type="entry name" value="2,3-Dihydroxybiphenyl 1,2-Dioxygenase, domain 1"/>
    <property type="match status" value="1"/>
</dbReference>
<dbReference type="EMBL" id="PNYA01000013">
    <property type="protein sequence ID" value="PMS18831.1"/>
    <property type="molecule type" value="Genomic_DNA"/>
</dbReference>
<feature type="domain" description="Glyoxalase-like" evidence="1">
    <location>
        <begin position="9"/>
        <end position="199"/>
    </location>
</feature>
<protein>
    <submittedName>
        <fullName evidence="2">Glyoxalase</fullName>
    </submittedName>
</protein>
<keyword evidence="3" id="KW-1185">Reference proteome</keyword>
<accession>A0A2N7VNU0</accession>
<dbReference type="Pfam" id="PF13468">
    <property type="entry name" value="Glyoxalase_3"/>
    <property type="match status" value="1"/>
</dbReference>
<dbReference type="InterPro" id="IPR029068">
    <property type="entry name" value="Glyas_Bleomycin-R_OHBP_Dase"/>
</dbReference>
<reference evidence="2 3" key="1">
    <citation type="submission" date="2018-01" db="EMBL/GenBank/DDBJ databases">
        <title>Whole genome analyses suggest that Burkholderia sensu lato contains two further novel genera in the rhizoxinica-symbiotica group Mycetohabitans gen. nov., and Trinickia gen. nov.: implications for the evolution of diazotrophy and nodulation in the Burkholderiaceae.</title>
        <authorList>
            <person name="Estrada-de los Santos P."/>
            <person name="Palmer M."/>
            <person name="Chavez-Ramirez B."/>
            <person name="Beukes C."/>
            <person name="Steenkamp E.T."/>
            <person name="Hirsch A.M."/>
            <person name="Manyaka P."/>
            <person name="Maluk M."/>
            <person name="Lafos M."/>
            <person name="Crook M."/>
            <person name="Gross E."/>
            <person name="Simon M.F."/>
            <person name="Bueno dos Reis Junior F."/>
            <person name="Poole P.S."/>
            <person name="Venter S.N."/>
            <person name="James E.K."/>
        </authorList>
    </citation>
    <scope>NUCLEOTIDE SEQUENCE [LARGE SCALE GENOMIC DNA]</scope>
    <source>
        <strain evidence="2 3">GIMN1.004</strain>
    </source>
</reference>
<gene>
    <name evidence="2" type="ORF">C0Z18_16005</name>
</gene>
<dbReference type="OrthoDB" id="5801364at2"/>
<dbReference type="RefSeq" id="WP_102646382.1">
    <property type="nucleotide sequence ID" value="NZ_PNYA01000013.1"/>
</dbReference>
<comment type="caution">
    <text evidence="2">The sequence shown here is derived from an EMBL/GenBank/DDBJ whole genome shotgun (WGS) entry which is preliminary data.</text>
</comment>